<reference evidence="3" key="1">
    <citation type="journal article" date="2015" name="Int. J. Syst. Evol. Microbiol.">
        <title>Rhizobium alvei sp. nov., isolated from a freshwater river.</title>
        <authorList>
            <person name="Sheu S.Y."/>
            <person name="Huang H.W."/>
            <person name="Young C.C."/>
            <person name="Chen W.M."/>
        </authorList>
    </citation>
    <scope>NUCLEOTIDE SEQUENCE</scope>
    <source>
        <strain evidence="3">TNR-22</strain>
    </source>
</reference>
<reference evidence="3" key="2">
    <citation type="submission" date="2023-07" db="EMBL/GenBank/DDBJ databases">
        <authorList>
            <person name="Shen H."/>
        </authorList>
    </citation>
    <scope>NUCLEOTIDE SEQUENCE</scope>
    <source>
        <strain evidence="3">TNR-22</strain>
    </source>
</reference>
<dbReference type="InterPro" id="IPR019960">
    <property type="entry name" value="T1SS_VCA0849"/>
</dbReference>
<dbReference type="EMBL" id="JAUOZU010000004">
    <property type="protein sequence ID" value="MDO6963227.1"/>
    <property type="molecule type" value="Genomic_DNA"/>
</dbReference>
<gene>
    <name evidence="3" type="ORF">Q4481_04615</name>
</gene>
<name>A0ABT8YHQ6_9HYPH</name>
<dbReference type="InterPro" id="IPR011049">
    <property type="entry name" value="Serralysin-like_metalloprot_C"/>
</dbReference>
<dbReference type="PRINTS" id="PR00313">
    <property type="entry name" value="CABNDNGRPT"/>
</dbReference>
<dbReference type="InterPro" id="IPR050557">
    <property type="entry name" value="RTX_toxin/Mannuronan_C5-epim"/>
</dbReference>
<protein>
    <submittedName>
        <fullName evidence="3">Type I secretion C-terminal target domain-containing protein</fullName>
    </submittedName>
</protein>
<dbReference type="PROSITE" id="PS00330">
    <property type="entry name" value="HEMOLYSIN_CALCIUM"/>
    <property type="match status" value="2"/>
</dbReference>
<accession>A0ABT8YHQ6</accession>
<comment type="subcellular location">
    <subcellularLocation>
        <location evidence="1">Secreted</location>
    </subcellularLocation>
</comment>
<dbReference type="PANTHER" id="PTHR38340">
    <property type="entry name" value="S-LAYER PROTEIN"/>
    <property type="match status" value="1"/>
</dbReference>
<dbReference type="RefSeq" id="WP_304375134.1">
    <property type="nucleotide sequence ID" value="NZ_JAUOZU010000004.1"/>
</dbReference>
<dbReference type="SUPFAM" id="SSF51120">
    <property type="entry name" value="beta-Roll"/>
    <property type="match status" value="2"/>
</dbReference>
<keyword evidence="2" id="KW-0964">Secreted</keyword>
<evidence type="ECO:0000313" key="3">
    <source>
        <dbReference type="EMBL" id="MDO6963227.1"/>
    </source>
</evidence>
<dbReference type="InterPro" id="IPR001343">
    <property type="entry name" value="Hemolysn_Ca-bd"/>
</dbReference>
<dbReference type="Gene3D" id="2.150.10.10">
    <property type="entry name" value="Serralysin-like metalloprotease, C-terminal"/>
    <property type="match status" value="2"/>
</dbReference>
<organism evidence="3 4">
    <name type="scientific">Rhizobium alvei</name>
    <dbReference type="NCBI Taxonomy" id="1132659"/>
    <lineage>
        <taxon>Bacteria</taxon>
        <taxon>Pseudomonadati</taxon>
        <taxon>Pseudomonadota</taxon>
        <taxon>Alphaproteobacteria</taxon>
        <taxon>Hyphomicrobiales</taxon>
        <taxon>Rhizobiaceae</taxon>
        <taxon>Rhizobium/Agrobacterium group</taxon>
        <taxon>Rhizobium</taxon>
    </lineage>
</organism>
<dbReference type="Pfam" id="PF00353">
    <property type="entry name" value="HemolysinCabind"/>
    <property type="match status" value="2"/>
</dbReference>
<dbReference type="Proteomes" id="UP001174932">
    <property type="component" value="Unassembled WGS sequence"/>
</dbReference>
<proteinExistence type="predicted"/>
<evidence type="ECO:0000256" key="1">
    <source>
        <dbReference type="ARBA" id="ARBA00004613"/>
    </source>
</evidence>
<comment type="caution">
    <text evidence="3">The sequence shown here is derived from an EMBL/GenBank/DDBJ whole genome shotgun (WGS) entry which is preliminary data.</text>
</comment>
<keyword evidence="4" id="KW-1185">Reference proteome</keyword>
<dbReference type="PANTHER" id="PTHR38340:SF1">
    <property type="entry name" value="S-LAYER PROTEIN"/>
    <property type="match status" value="1"/>
</dbReference>
<dbReference type="InterPro" id="IPR018511">
    <property type="entry name" value="Hemolysin-typ_Ca-bd_CS"/>
</dbReference>
<evidence type="ECO:0000313" key="4">
    <source>
        <dbReference type="Proteomes" id="UP001174932"/>
    </source>
</evidence>
<dbReference type="NCBIfam" id="TIGR03661">
    <property type="entry name" value="T1SS_VCA0849"/>
    <property type="match status" value="1"/>
</dbReference>
<sequence length="295" mass="31533">MAKVTVYGGSVFNEDNLLIMLNVVNADLTKSAKTTFSATTGIDIYVAGGTGFTYKNGHVTDGTLKSLDWFENKGSVDIQLRDVKIDLKALSAAFDTGIDAIGKIVAKAFAGADMFTGSSGKDEINAFGGNDYVLGQNGNDTLSGGNGNDTVYGGLGNDAVYGDRALNEVGNDILRGDEGNDTLYGGAGQDKIWGGDGTDVFAFSSSKEFMTTDIDQIMDFKQSQGDKIDLTGFQDDIVFIGKDAFNAELGNQVRYVQKNGDTFIQFNKHLDFDTTPDMVIQLEGKINLVASDFIL</sequence>
<evidence type="ECO:0000256" key="2">
    <source>
        <dbReference type="ARBA" id="ARBA00022525"/>
    </source>
</evidence>